<name>A0ABS8WP02_DATST</name>
<comment type="caution">
    <text evidence="2">The sequence shown here is derived from an EMBL/GenBank/DDBJ whole genome shotgun (WGS) entry which is preliminary data.</text>
</comment>
<keyword evidence="3" id="KW-1185">Reference proteome</keyword>
<dbReference type="EMBL" id="JACEIK010008285">
    <property type="protein sequence ID" value="MCE3051230.1"/>
    <property type="molecule type" value="Genomic_DNA"/>
</dbReference>
<sequence length="182" mass="20453">MNKNQTRRKTEEEKYRRRMEITYKILKTKTNSQSSLTRGSGARGKDKAVTTPEQGKVTVPLNIDLVQLSQVSSVSNPDIVCTLVVEIVQKAEDEVQAKRKLTMKDPKEDTNWAHENNEWKEAKGKFVEKNKNNVLPNTDITIMNGFIMLDGIRLPGEQHLVEEGIGSSSSRMGANQIASEPL</sequence>
<evidence type="ECO:0000313" key="2">
    <source>
        <dbReference type="EMBL" id="MCE3051230.1"/>
    </source>
</evidence>
<dbReference type="Proteomes" id="UP000823775">
    <property type="component" value="Unassembled WGS sequence"/>
</dbReference>
<reference evidence="2 3" key="1">
    <citation type="journal article" date="2021" name="BMC Genomics">
        <title>Datura genome reveals duplications of psychoactive alkaloid biosynthetic genes and high mutation rate following tissue culture.</title>
        <authorList>
            <person name="Rajewski A."/>
            <person name="Carter-House D."/>
            <person name="Stajich J."/>
            <person name="Litt A."/>
        </authorList>
    </citation>
    <scope>NUCLEOTIDE SEQUENCE [LARGE SCALE GENOMIC DNA]</scope>
    <source>
        <strain evidence="2">AR-01</strain>
    </source>
</reference>
<organism evidence="2 3">
    <name type="scientific">Datura stramonium</name>
    <name type="common">Jimsonweed</name>
    <name type="synonym">Common thornapple</name>
    <dbReference type="NCBI Taxonomy" id="4076"/>
    <lineage>
        <taxon>Eukaryota</taxon>
        <taxon>Viridiplantae</taxon>
        <taxon>Streptophyta</taxon>
        <taxon>Embryophyta</taxon>
        <taxon>Tracheophyta</taxon>
        <taxon>Spermatophyta</taxon>
        <taxon>Magnoliopsida</taxon>
        <taxon>eudicotyledons</taxon>
        <taxon>Gunneridae</taxon>
        <taxon>Pentapetalae</taxon>
        <taxon>asterids</taxon>
        <taxon>lamiids</taxon>
        <taxon>Solanales</taxon>
        <taxon>Solanaceae</taxon>
        <taxon>Solanoideae</taxon>
        <taxon>Datureae</taxon>
        <taxon>Datura</taxon>
    </lineage>
</organism>
<protein>
    <submittedName>
        <fullName evidence="2">Uncharacterized protein</fullName>
    </submittedName>
</protein>
<feature type="compositionally biased region" description="Polar residues" evidence="1">
    <location>
        <begin position="28"/>
        <end position="38"/>
    </location>
</feature>
<evidence type="ECO:0000256" key="1">
    <source>
        <dbReference type="SAM" id="MobiDB-lite"/>
    </source>
</evidence>
<gene>
    <name evidence="2" type="ORF">HAX54_049158</name>
</gene>
<accession>A0ABS8WP02</accession>
<evidence type="ECO:0000313" key="3">
    <source>
        <dbReference type="Proteomes" id="UP000823775"/>
    </source>
</evidence>
<feature type="region of interest" description="Disordered" evidence="1">
    <location>
        <begin position="28"/>
        <end position="51"/>
    </location>
</feature>
<proteinExistence type="predicted"/>